<dbReference type="SUPFAM" id="SSF81296">
    <property type="entry name" value="E set domains"/>
    <property type="match status" value="1"/>
</dbReference>
<evidence type="ECO:0000259" key="6">
    <source>
        <dbReference type="Pfam" id="PF04234"/>
    </source>
</evidence>
<dbReference type="InterPro" id="IPR032694">
    <property type="entry name" value="CopC/D"/>
</dbReference>
<proteinExistence type="predicted"/>
<dbReference type="EMBL" id="CAESAC010000029">
    <property type="protein sequence ID" value="CAB4333234.1"/>
    <property type="molecule type" value="Genomic_DNA"/>
</dbReference>
<dbReference type="GO" id="GO:0005886">
    <property type="term" value="C:plasma membrane"/>
    <property type="evidence" value="ECO:0007669"/>
    <property type="project" value="TreeGrafter"/>
</dbReference>
<dbReference type="InterPro" id="IPR014756">
    <property type="entry name" value="Ig_E-set"/>
</dbReference>
<dbReference type="GO" id="GO:0005507">
    <property type="term" value="F:copper ion binding"/>
    <property type="evidence" value="ECO:0007669"/>
    <property type="project" value="InterPro"/>
</dbReference>
<dbReference type="InterPro" id="IPR007348">
    <property type="entry name" value="CopC_dom"/>
</dbReference>
<name>A0A6J5YSV6_9ZZZZ</name>
<evidence type="ECO:0000256" key="2">
    <source>
        <dbReference type="ARBA" id="ARBA00022723"/>
    </source>
</evidence>
<gene>
    <name evidence="7" type="ORF">UFOPK4028_00348</name>
</gene>
<dbReference type="InterPro" id="IPR014755">
    <property type="entry name" value="Cu-Rt/internalin_Ig-like"/>
</dbReference>
<comment type="subcellular location">
    <subcellularLocation>
        <location evidence="1">Cell envelope</location>
    </subcellularLocation>
</comment>
<evidence type="ECO:0000256" key="4">
    <source>
        <dbReference type="ARBA" id="ARBA00023008"/>
    </source>
</evidence>
<organism evidence="7">
    <name type="scientific">freshwater metagenome</name>
    <dbReference type="NCBI Taxonomy" id="449393"/>
    <lineage>
        <taxon>unclassified sequences</taxon>
        <taxon>metagenomes</taxon>
        <taxon>ecological metagenomes</taxon>
    </lineage>
</organism>
<keyword evidence="5" id="KW-0472">Membrane</keyword>
<keyword evidence="5" id="KW-0812">Transmembrane</keyword>
<dbReference type="GO" id="GO:0006825">
    <property type="term" value="P:copper ion transport"/>
    <property type="evidence" value="ECO:0007669"/>
    <property type="project" value="InterPro"/>
</dbReference>
<accession>A0A6J5YSV6</accession>
<feature type="domain" description="CopC" evidence="6">
    <location>
        <begin position="29"/>
        <end position="125"/>
    </location>
</feature>
<reference evidence="7" key="1">
    <citation type="submission" date="2020-05" db="EMBL/GenBank/DDBJ databases">
        <authorList>
            <person name="Chiriac C."/>
            <person name="Salcher M."/>
            <person name="Ghai R."/>
            <person name="Kavagutti S V."/>
        </authorList>
    </citation>
    <scope>NUCLEOTIDE SEQUENCE</scope>
</reference>
<sequence length="173" mass="18825">MRLTTKRLFSTLAIAALGLALSMPSSLSHTKLVSANPAAGSVITQWPEQISIEFDEDLINIGDEKTNFIVVNNAVGDQVSNNDETIESNIATVSLTPNEIEGPVLVFYRVISADGHPVEGEFTFTFGQDQPVTQVEITETSSSYPISIYIASAAFIASGIFFAIYSYRRRNRG</sequence>
<feature type="transmembrane region" description="Helical" evidence="5">
    <location>
        <begin position="146"/>
        <end position="167"/>
    </location>
</feature>
<keyword evidence="5" id="KW-1133">Transmembrane helix</keyword>
<protein>
    <submittedName>
        <fullName evidence="7">Unannotated protein</fullName>
    </submittedName>
</protein>
<dbReference type="PANTHER" id="PTHR34820">
    <property type="entry name" value="INNER MEMBRANE PROTEIN YEBZ"/>
    <property type="match status" value="1"/>
</dbReference>
<keyword evidence="4" id="KW-0186">Copper</keyword>
<dbReference type="GO" id="GO:0042597">
    <property type="term" value="C:periplasmic space"/>
    <property type="evidence" value="ECO:0007669"/>
    <property type="project" value="InterPro"/>
</dbReference>
<dbReference type="Pfam" id="PF04234">
    <property type="entry name" value="CopC"/>
    <property type="match status" value="1"/>
</dbReference>
<dbReference type="Gene3D" id="2.60.40.1220">
    <property type="match status" value="1"/>
</dbReference>
<evidence type="ECO:0000256" key="5">
    <source>
        <dbReference type="SAM" id="Phobius"/>
    </source>
</evidence>
<keyword evidence="2" id="KW-0479">Metal-binding</keyword>
<evidence type="ECO:0000256" key="1">
    <source>
        <dbReference type="ARBA" id="ARBA00004196"/>
    </source>
</evidence>
<keyword evidence="3" id="KW-0732">Signal</keyword>
<dbReference type="GO" id="GO:0046688">
    <property type="term" value="P:response to copper ion"/>
    <property type="evidence" value="ECO:0007669"/>
    <property type="project" value="InterPro"/>
</dbReference>
<evidence type="ECO:0000313" key="7">
    <source>
        <dbReference type="EMBL" id="CAB4333234.1"/>
    </source>
</evidence>
<dbReference type="PANTHER" id="PTHR34820:SF4">
    <property type="entry name" value="INNER MEMBRANE PROTEIN YEBZ"/>
    <property type="match status" value="1"/>
</dbReference>
<dbReference type="AlphaFoldDB" id="A0A6J5YSV6"/>
<dbReference type="GO" id="GO:0030313">
    <property type="term" value="C:cell envelope"/>
    <property type="evidence" value="ECO:0007669"/>
    <property type="project" value="UniProtKB-SubCell"/>
</dbReference>
<evidence type="ECO:0000256" key="3">
    <source>
        <dbReference type="ARBA" id="ARBA00022729"/>
    </source>
</evidence>